<dbReference type="Pfam" id="PF23636">
    <property type="entry name" value="DUF7144"/>
    <property type="match status" value="1"/>
</dbReference>
<feature type="transmembrane region" description="Helical" evidence="2">
    <location>
        <begin position="191"/>
        <end position="210"/>
    </location>
</feature>
<proteinExistence type="predicted"/>
<comment type="caution">
    <text evidence="4">The sequence shown here is derived from an EMBL/GenBank/DDBJ whole genome shotgun (WGS) entry which is preliminary data.</text>
</comment>
<dbReference type="EMBL" id="JAFEUF010000021">
    <property type="protein sequence ID" value="MBM7053641.1"/>
    <property type="molecule type" value="Genomic_DNA"/>
</dbReference>
<feature type="region of interest" description="Disordered" evidence="1">
    <location>
        <begin position="1"/>
        <end position="89"/>
    </location>
</feature>
<organism evidence="4 5">
    <name type="scientific">Streptomyces durocortorensis</name>
    <dbReference type="NCBI Taxonomy" id="2811104"/>
    <lineage>
        <taxon>Bacteria</taxon>
        <taxon>Bacillati</taxon>
        <taxon>Actinomycetota</taxon>
        <taxon>Actinomycetes</taxon>
        <taxon>Kitasatosporales</taxon>
        <taxon>Streptomycetaceae</taxon>
        <taxon>Streptomyces</taxon>
    </lineage>
</organism>
<feature type="transmembrane region" description="Helical" evidence="2">
    <location>
        <begin position="142"/>
        <end position="161"/>
    </location>
</feature>
<sequence length="222" mass="22960">MSEDPSGSAGPSRATGPSGAADPARAADPSQAYDPPGPAYLSRPDGRPPSGPEQEPRTGPGQEPRTGPGQGDTPWQRADGPAVPAPVPDPGSLWVTGGVLLAGMLMLCQGVVAALEGIAALADGDVYGDVGEYLYRISLTGWGWIHLVLGVCVAVTGAALLRGASWARVAGILFASLSLFAHFLFLPYAPLWSVIVIALDIFIIWALSAYRDPDPVPAAVRR</sequence>
<evidence type="ECO:0000313" key="5">
    <source>
        <dbReference type="Proteomes" id="UP000712045"/>
    </source>
</evidence>
<dbReference type="InterPro" id="IPR055568">
    <property type="entry name" value="DUF7144"/>
</dbReference>
<keyword evidence="5" id="KW-1185">Reference proteome</keyword>
<keyword evidence="2" id="KW-0472">Membrane</keyword>
<dbReference type="Proteomes" id="UP000712045">
    <property type="component" value="Unassembled WGS sequence"/>
</dbReference>
<evidence type="ECO:0000259" key="3">
    <source>
        <dbReference type="Pfam" id="PF23636"/>
    </source>
</evidence>
<feature type="transmembrane region" description="Helical" evidence="2">
    <location>
        <begin position="166"/>
        <end position="185"/>
    </location>
</feature>
<accession>A0ABS2HRE8</accession>
<keyword evidence="2" id="KW-1133">Transmembrane helix</keyword>
<name>A0ABS2HRE8_9ACTN</name>
<keyword evidence="2" id="KW-0812">Transmembrane</keyword>
<protein>
    <recommendedName>
        <fullName evidence="3">DUF7144 domain-containing protein</fullName>
    </recommendedName>
</protein>
<evidence type="ECO:0000256" key="2">
    <source>
        <dbReference type="SAM" id="Phobius"/>
    </source>
</evidence>
<gene>
    <name evidence="4" type="ORF">JS521_07095</name>
</gene>
<feature type="domain" description="DUF7144" evidence="3">
    <location>
        <begin position="99"/>
        <end position="211"/>
    </location>
</feature>
<feature type="transmembrane region" description="Helical" evidence="2">
    <location>
        <begin position="99"/>
        <end position="122"/>
    </location>
</feature>
<evidence type="ECO:0000313" key="4">
    <source>
        <dbReference type="EMBL" id="MBM7053641.1"/>
    </source>
</evidence>
<dbReference type="RefSeq" id="WP_205081870.1">
    <property type="nucleotide sequence ID" value="NZ_JAFEUF010000021.1"/>
</dbReference>
<evidence type="ECO:0000256" key="1">
    <source>
        <dbReference type="SAM" id="MobiDB-lite"/>
    </source>
</evidence>
<reference evidence="4 5" key="1">
    <citation type="submission" date="2021-02" db="EMBL/GenBank/DDBJ databases">
        <title>Genome Streptomyces sp. RHZ10.</title>
        <authorList>
            <person name="Besaury L."/>
        </authorList>
    </citation>
    <scope>NUCLEOTIDE SEQUENCE [LARGE SCALE GENOMIC DNA]</scope>
    <source>
        <strain evidence="4 5">RHZ10</strain>
    </source>
</reference>